<name>A0A220US35_9GAMM</name>
<dbReference type="GO" id="GO:0004497">
    <property type="term" value="F:monooxygenase activity"/>
    <property type="evidence" value="ECO:0007669"/>
    <property type="project" value="UniProtKB-KW"/>
</dbReference>
<keyword evidence="3" id="KW-1185">Reference proteome</keyword>
<dbReference type="Pfam" id="PF03992">
    <property type="entry name" value="ABM"/>
    <property type="match status" value="1"/>
</dbReference>
<dbReference type="SUPFAM" id="SSF54909">
    <property type="entry name" value="Dimeric alpha+beta barrel"/>
    <property type="match status" value="1"/>
</dbReference>
<dbReference type="PROSITE" id="PS51725">
    <property type="entry name" value="ABM"/>
    <property type="match status" value="1"/>
</dbReference>
<gene>
    <name evidence="2" type="ORF">CF168_18790</name>
</gene>
<dbReference type="PANTHER" id="PTHR33336">
    <property type="entry name" value="QUINOL MONOOXYGENASE YGIN-RELATED"/>
    <property type="match status" value="1"/>
</dbReference>
<evidence type="ECO:0000313" key="3">
    <source>
        <dbReference type="Proteomes" id="UP000198367"/>
    </source>
</evidence>
<keyword evidence="2" id="KW-0560">Oxidoreductase</keyword>
<dbReference type="InterPro" id="IPR011008">
    <property type="entry name" value="Dimeric_a/b-barrel"/>
</dbReference>
<dbReference type="InterPro" id="IPR007138">
    <property type="entry name" value="ABM_dom"/>
</dbReference>
<reference evidence="2 3" key="1">
    <citation type="submission" date="2017-07" db="EMBL/GenBank/DDBJ databases">
        <title>Phenotypical and genomic characterization of a clinical isolate of Shewanella bicestrii sp. nov. producing an extended-spectrum beta-lactamase and a new oxacillinase variant.</title>
        <authorList>
            <person name="Jousset A.B."/>
            <person name="Bonnin R.A."/>
            <person name="Girlich D."/>
            <person name="Dabos L."/>
            <person name="Potron A."/>
            <person name="Dortet L."/>
            <person name="Glaser P."/>
            <person name="Naas T."/>
        </authorList>
    </citation>
    <scope>NUCLEOTIDE SEQUENCE [LARGE SCALE GENOMIC DNA]</scope>
    <source>
        <strain evidence="2 3">JAB-1</strain>
    </source>
</reference>
<dbReference type="KEGG" id="sbj:CF168_18790"/>
<protein>
    <submittedName>
        <fullName evidence="2">Antibiotic biosynthesis monooxygenase</fullName>
    </submittedName>
</protein>
<evidence type="ECO:0000259" key="1">
    <source>
        <dbReference type="PROSITE" id="PS51725"/>
    </source>
</evidence>
<organism evidence="2 3">
    <name type="scientific">Shewanella bicestrii</name>
    <dbReference type="NCBI Taxonomy" id="2018305"/>
    <lineage>
        <taxon>Bacteria</taxon>
        <taxon>Pseudomonadati</taxon>
        <taxon>Pseudomonadota</taxon>
        <taxon>Gammaproteobacteria</taxon>
        <taxon>Alteromonadales</taxon>
        <taxon>Shewanellaceae</taxon>
        <taxon>Shewanella</taxon>
    </lineage>
</organism>
<dbReference type="Gene3D" id="3.30.70.100">
    <property type="match status" value="1"/>
</dbReference>
<feature type="domain" description="ABM" evidence="1">
    <location>
        <begin position="3"/>
        <end position="94"/>
    </location>
</feature>
<keyword evidence="2" id="KW-0503">Monooxygenase</keyword>
<accession>A0A220US35</accession>
<dbReference type="InterPro" id="IPR050744">
    <property type="entry name" value="AI-2_Isomerase_LsrG"/>
</dbReference>
<dbReference type="AlphaFoldDB" id="A0A220US35"/>
<evidence type="ECO:0000313" key="2">
    <source>
        <dbReference type="EMBL" id="ASK70751.1"/>
    </source>
</evidence>
<dbReference type="Proteomes" id="UP000198367">
    <property type="component" value="Chromosome"/>
</dbReference>
<dbReference type="RefSeq" id="WP_089068635.1">
    <property type="nucleotide sequence ID" value="NZ_CP022358.1"/>
</dbReference>
<proteinExistence type="predicted"/>
<dbReference type="EMBL" id="CP022358">
    <property type="protein sequence ID" value="ASK70751.1"/>
    <property type="molecule type" value="Genomic_DNA"/>
</dbReference>
<sequence>MKVTVFAQIQAHPGQTDSLFNLLKQLVRDTHTEAGCIEYTLHNALDDANQFWMYEVWQSQAALEAHMASPHFSAFVTASEELVKQVDIHKTYAC</sequence>
<dbReference type="PANTHER" id="PTHR33336:SF3">
    <property type="entry name" value="ABM DOMAIN-CONTAINING PROTEIN"/>
    <property type="match status" value="1"/>
</dbReference>
<dbReference type="GO" id="GO:0005829">
    <property type="term" value="C:cytosol"/>
    <property type="evidence" value="ECO:0007669"/>
    <property type="project" value="TreeGrafter"/>
</dbReference>